<protein>
    <recommendedName>
        <fullName evidence="4">Histidine kinase</fullName>
    </recommendedName>
</protein>
<dbReference type="Proteomes" id="UP000011554">
    <property type="component" value="Unassembled WGS sequence"/>
</dbReference>
<evidence type="ECO:0000313" key="3">
    <source>
        <dbReference type="Proteomes" id="UP000011554"/>
    </source>
</evidence>
<dbReference type="OrthoDB" id="204680at2157"/>
<organism evidence="2 3">
    <name type="scientific">Natrialba asiatica (strain ATCC 700177 / DSM 12278 / JCM 9576 / FERM P-10747 / NBRC 102637 / 172P1)</name>
    <dbReference type="NCBI Taxonomy" id="29540"/>
    <lineage>
        <taxon>Archaea</taxon>
        <taxon>Methanobacteriati</taxon>
        <taxon>Methanobacteriota</taxon>
        <taxon>Stenosarchaea group</taxon>
        <taxon>Halobacteria</taxon>
        <taxon>Halobacteriales</taxon>
        <taxon>Natrialbaceae</taxon>
        <taxon>Natrialba</taxon>
    </lineage>
</organism>
<keyword evidence="1" id="KW-0472">Membrane</keyword>
<evidence type="ECO:0000313" key="2">
    <source>
        <dbReference type="EMBL" id="ELZ00427.1"/>
    </source>
</evidence>
<proteinExistence type="predicted"/>
<comment type="caution">
    <text evidence="2">The sequence shown here is derived from an EMBL/GenBank/DDBJ whole genome shotgun (WGS) entry which is preliminary data.</text>
</comment>
<dbReference type="EMBL" id="AOIO01000030">
    <property type="protein sequence ID" value="ELZ00427.1"/>
    <property type="molecule type" value="Genomic_DNA"/>
</dbReference>
<dbReference type="PATRIC" id="fig|29540.5.peg.2491"/>
<reference evidence="2 3" key="1">
    <citation type="journal article" date="2014" name="PLoS Genet.">
        <title>Phylogenetically driven sequencing of extremely halophilic archaea reveals strategies for static and dynamic osmo-response.</title>
        <authorList>
            <person name="Becker E.A."/>
            <person name="Seitzer P.M."/>
            <person name="Tritt A."/>
            <person name="Larsen D."/>
            <person name="Krusor M."/>
            <person name="Yao A.I."/>
            <person name="Wu D."/>
            <person name="Madern D."/>
            <person name="Eisen J.A."/>
            <person name="Darling A.E."/>
            <person name="Facciotti M.T."/>
        </authorList>
    </citation>
    <scope>NUCLEOTIDE SEQUENCE [LARGE SCALE GENOMIC DNA]</scope>
    <source>
        <strain evidence="2 3">DSM 12278</strain>
    </source>
</reference>
<name>M0AQ15_NATA1</name>
<gene>
    <name evidence="2" type="ORF">C481_12294</name>
</gene>
<sequence>MSAESDTQSAVGIENAIGWPLGSALGGAIGALAFGLLMWVYDPDTVSAAIPGIYGLDPVGVVGWGIHIVHGILLGLLFGLLVTRNVFLGVIMTSPETGALSRTGLTLRLIGAGFVFGLAIWAILPLLVLPVWIEAIGTGTATEFPTTAIESMLGHVIFGSVLGLVFALVTDLRSRSPETPLEG</sequence>
<feature type="transmembrane region" description="Helical" evidence="1">
    <location>
        <begin position="109"/>
        <end position="132"/>
    </location>
</feature>
<feature type="transmembrane region" description="Helical" evidence="1">
    <location>
        <begin position="21"/>
        <end position="41"/>
    </location>
</feature>
<keyword evidence="3" id="KW-1185">Reference proteome</keyword>
<keyword evidence="1" id="KW-1133">Transmembrane helix</keyword>
<evidence type="ECO:0008006" key="4">
    <source>
        <dbReference type="Google" id="ProtNLM"/>
    </source>
</evidence>
<dbReference type="eggNOG" id="arCOG06357">
    <property type="taxonomic scope" value="Archaea"/>
</dbReference>
<accession>M0AQ15</accession>
<evidence type="ECO:0000256" key="1">
    <source>
        <dbReference type="SAM" id="Phobius"/>
    </source>
</evidence>
<dbReference type="RefSeq" id="WP_006109500.1">
    <property type="nucleotide sequence ID" value="NZ_AOIO01000030.1"/>
</dbReference>
<feature type="transmembrane region" description="Helical" evidence="1">
    <location>
        <begin position="152"/>
        <end position="169"/>
    </location>
</feature>
<dbReference type="AlphaFoldDB" id="M0AQ15"/>
<keyword evidence="1" id="KW-0812">Transmembrane</keyword>
<feature type="transmembrane region" description="Helical" evidence="1">
    <location>
        <begin position="61"/>
        <end position="82"/>
    </location>
</feature>